<dbReference type="EMBL" id="CAJVPJ010000417">
    <property type="protein sequence ID" value="CAG8522717.1"/>
    <property type="molecule type" value="Genomic_DNA"/>
</dbReference>
<evidence type="ECO:0000313" key="1">
    <source>
        <dbReference type="EMBL" id="CAG8522717.1"/>
    </source>
</evidence>
<accession>A0A9N9A9Q4</accession>
<proteinExistence type="predicted"/>
<dbReference type="OrthoDB" id="10344663at2759"/>
<dbReference type="InterPro" id="IPR032675">
    <property type="entry name" value="LRR_dom_sf"/>
</dbReference>
<reference evidence="1" key="1">
    <citation type="submission" date="2021-06" db="EMBL/GenBank/DDBJ databases">
        <authorList>
            <person name="Kallberg Y."/>
            <person name="Tangrot J."/>
            <person name="Rosling A."/>
        </authorList>
    </citation>
    <scope>NUCLEOTIDE SEQUENCE</scope>
    <source>
        <strain evidence="1">IA702</strain>
    </source>
</reference>
<sequence>MTVSLPLELLTMILDDCACDKATLYSCIQLNKNWYGAAIQYLWASPFALLHKDRSYNNDKENCRRAEKLLTVFIECFTETSCVLDNDDPLDKRRSKRPLFDYSIYVKEINFDDVSANVRDWRALDVSSSLDIKARESNIYLMESITVKIMILAIRYCQQLQSLCLTPKKPQICTQLKKCFASTQELQQLRSLVWVSERTYKDVFDSIATVACNLESILINCHTKRFDVRQGSLDNVCKLIQAQHQLKAFTVECIKSRLSSILHLLNACMHSLQSITLNFVSLDSDSLDSESLVFPHLKTIKVKTFGDLTVENFGSIVKVGFPSLEHLIFEHATVPDEILKGIIKNYGSTLHTLSLGKTTLHEGMCKLILRVCQNLKHLSIRISSKENAPSIAHLVSALPKLNSLALNNEDKLADDTVDVYFNNLADYKLPRLTQLELHKVVVFKAASLENLLSKSTPPLTKLIISNEFKFIDSYCDAILNYLSGTLKVLRVAYDERLKPSDEYIKKFKNAIEDFGPYKSDEKLHE</sequence>
<dbReference type="Gene3D" id="3.80.10.10">
    <property type="entry name" value="Ribonuclease Inhibitor"/>
    <property type="match status" value="1"/>
</dbReference>
<name>A0A9N9A9Q4_9GLOM</name>
<dbReference type="AlphaFoldDB" id="A0A9N9A9Q4"/>
<dbReference type="Proteomes" id="UP000789572">
    <property type="component" value="Unassembled WGS sequence"/>
</dbReference>
<evidence type="ECO:0000313" key="2">
    <source>
        <dbReference type="Proteomes" id="UP000789572"/>
    </source>
</evidence>
<gene>
    <name evidence="1" type="ORF">POCULU_LOCUS3657</name>
</gene>
<keyword evidence="2" id="KW-1185">Reference proteome</keyword>
<dbReference type="SUPFAM" id="SSF52047">
    <property type="entry name" value="RNI-like"/>
    <property type="match status" value="1"/>
</dbReference>
<comment type="caution">
    <text evidence="1">The sequence shown here is derived from an EMBL/GenBank/DDBJ whole genome shotgun (WGS) entry which is preliminary data.</text>
</comment>
<protein>
    <submittedName>
        <fullName evidence="1">3830_t:CDS:1</fullName>
    </submittedName>
</protein>
<organism evidence="1 2">
    <name type="scientific">Paraglomus occultum</name>
    <dbReference type="NCBI Taxonomy" id="144539"/>
    <lineage>
        <taxon>Eukaryota</taxon>
        <taxon>Fungi</taxon>
        <taxon>Fungi incertae sedis</taxon>
        <taxon>Mucoromycota</taxon>
        <taxon>Glomeromycotina</taxon>
        <taxon>Glomeromycetes</taxon>
        <taxon>Paraglomerales</taxon>
        <taxon>Paraglomeraceae</taxon>
        <taxon>Paraglomus</taxon>
    </lineage>
</organism>